<feature type="compositionally biased region" description="Polar residues" evidence="1">
    <location>
        <begin position="18"/>
        <end position="41"/>
    </location>
</feature>
<organism evidence="3 4">
    <name type="scientific">Variovorax robiniae</name>
    <dbReference type="NCBI Taxonomy" id="1836199"/>
    <lineage>
        <taxon>Bacteria</taxon>
        <taxon>Pseudomonadati</taxon>
        <taxon>Pseudomonadota</taxon>
        <taxon>Betaproteobacteria</taxon>
        <taxon>Burkholderiales</taxon>
        <taxon>Comamonadaceae</taxon>
        <taxon>Variovorax</taxon>
    </lineage>
</organism>
<proteinExistence type="predicted"/>
<keyword evidence="2" id="KW-0732">Signal</keyword>
<evidence type="ECO:0000313" key="4">
    <source>
        <dbReference type="Proteomes" id="UP001367030"/>
    </source>
</evidence>
<reference evidence="3 4" key="1">
    <citation type="submission" date="2024-03" db="EMBL/GenBank/DDBJ databases">
        <title>Novel species of the genus Variovorax.</title>
        <authorList>
            <person name="Liu Q."/>
            <person name="Xin Y.-H."/>
        </authorList>
    </citation>
    <scope>NUCLEOTIDE SEQUENCE [LARGE SCALE GENOMIC DNA]</scope>
    <source>
        <strain evidence="3 4">KACC 18901</strain>
    </source>
</reference>
<dbReference type="RefSeq" id="WP_340339446.1">
    <property type="nucleotide sequence ID" value="NZ_JBBKZS010000028.1"/>
</dbReference>
<keyword evidence="4" id="KW-1185">Reference proteome</keyword>
<protein>
    <submittedName>
        <fullName evidence="3">Cell envelope biogenesis protein TolA</fullName>
    </submittedName>
</protein>
<evidence type="ECO:0000256" key="1">
    <source>
        <dbReference type="SAM" id="MobiDB-lite"/>
    </source>
</evidence>
<feature type="region of interest" description="Disordered" evidence="1">
    <location>
        <begin position="17"/>
        <end position="107"/>
    </location>
</feature>
<evidence type="ECO:0000313" key="3">
    <source>
        <dbReference type="EMBL" id="MEJ8859406.1"/>
    </source>
</evidence>
<evidence type="ECO:0000256" key="2">
    <source>
        <dbReference type="SAM" id="SignalP"/>
    </source>
</evidence>
<comment type="caution">
    <text evidence="3">The sequence shown here is derived from an EMBL/GenBank/DDBJ whole genome shotgun (WGS) entry which is preliminary data.</text>
</comment>
<dbReference type="EMBL" id="JBBKZS010000028">
    <property type="protein sequence ID" value="MEJ8859406.1"/>
    <property type="molecule type" value="Genomic_DNA"/>
</dbReference>
<sequence length="107" mass="11066">MSKLLAAMIASLFAVGASAQNPPGTTSQEQVITNSKPQQRAQAKDDAKPHGMVKKPTGDEAMSAQSDAVATGKSAAAGQSRVEARDERHPNRKPSKQGGTPDMPGAK</sequence>
<accession>A0ABU8XHT5</accession>
<name>A0ABU8XHT5_9BURK</name>
<gene>
    <name evidence="3" type="ORF">WKW79_32905</name>
</gene>
<feature type="signal peptide" evidence="2">
    <location>
        <begin position="1"/>
        <end position="19"/>
    </location>
</feature>
<dbReference type="Proteomes" id="UP001367030">
    <property type="component" value="Unassembled WGS sequence"/>
</dbReference>
<feature type="chain" id="PRO_5046041818" evidence="2">
    <location>
        <begin position="20"/>
        <end position="107"/>
    </location>
</feature>